<dbReference type="Proteomes" id="UP000318478">
    <property type="component" value="Unassembled WGS sequence"/>
</dbReference>
<evidence type="ECO:0000313" key="2">
    <source>
        <dbReference type="EMBL" id="TWT72766.1"/>
    </source>
</evidence>
<gene>
    <name evidence="2" type="ORF">Pla123a_40650</name>
</gene>
<dbReference type="EMBL" id="SJPO01000011">
    <property type="protein sequence ID" value="TWT72766.1"/>
    <property type="molecule type" value="Genomic_DNA"/>
</dbReference>
<dbReference type="OrthoDB" id="224351at2"/>
<evidence type="ECO:0000256" key="1">
    <source>
        <dbReference type="SAM" id="SignalP"/>
    </source>
</evidence>
<keyword evidence="1" id="KW-0732">Signal</keyword>
<dbReference type="AlphaFoldDB" id="A0A5C5YAN5"/>
<sequence precursor="true">MPIRRISTVLLLGLALCVWPRRSQAADDTAEFLDAMRAAGHYELALEYLDLLEQPGRADPAVRERIPYERAVTQLEHAQTLSSQSAREAAVNNARRDLKAFTEANQAPRLVAEANAKLAGVLINGAGRRAAAAERLSAGERNAEIERARTDIQESRRLLDQAEASYEEALEPLKSVQPGSPEAQQRLQLRFQLAQSRLSNARALNELAKTYPSDSNERKQLLEKAAKDFAALYEKYDTQQSAGIGFYAHLYEGRCYQELGQHRLADGCFEVVASLPTEDPSLRRLVRMAQTSLVAGLTAQDEAGEALERGAEWLDDIPRKEQSQPAVLALKYELGRAAITLADAATDKGKTEELRRQARDLFADASRGFNEHQSDARLKLVALNDQLGAGQVDAATFQEAYQMGVDALNAVFATQLAARTGQDDAGGDSAQQERLRALALFRQALRLADSETPLPRLNDARNKLSYLYWETGDYLSCAALAEFLATKHPSDPAAEGATKLAMAAFEKLRIEAEQSGESTDFASDHMVRLCKFVTQRWAGSPLADSAFSVLLSTAIRDNRLDDARTVLENVPAERRAPLELRLALAGWEQAARSGASASPAERRRAANDLESALNAVTQLDNDVDVTAITGALFLAQARLSDGAAADAVKLLEDRQIGPLALAKQGARTIADNPGLKAEAYRTALQAYLSMTPPRTADAMNVMGELESAVEDKQALTRIFFALGVQLQRQIEELQQAGKTADAQRVSGAFAEFVARIGEADTGGDWTMQQWMAQTYLRLGEGLEGDADDAQRKQFFERARDGFRSLAERAASDPSSAPSPTSSLAVRMQLGAAQKGLGEYDKAIETFAGLLEEREMMLDVQKLAAYTLQEWGQQGDAGHLQDSIRGARPSVKTGKNLIWGWSKLASVSGKVARSKPEYRDLFFESWLNVATSRYLAGMKASGDQQQRQFASARKTILLLSRQYSDLGGEERRTQFDTLLKKIQRAEGEKPVGLSEFTSAAPTKLPQRITLG</sequence>
<organism evidence="2 3">
    <name type="scientific">Posidoniimonas polymericola</name>
    <dbReference type="NCBI Taxonomy" id="2528002"/>
    <lineage>
        <taxon>Bacteria</taxon>
        <taxon>Pseudomonadati</taxon>
        <taxon>Planctomycetota</taxon>
        <taxon>Planctomycetia</taxon>
        <taxon>Pirellulales</taxon>
        <taxon>Lacipirellulaceae</taxon>
        <taxon>Posidoniimonas</taxon>
    </lineage>
</organism>
<accession>A0A5C5YAN5</accession>
<dbReference type="RefSeq" id="WP_146590342.1">
    <property type="nucleotide sequence ID" value="NZ_SJPO01000011.1"/>
</dbReference>
<comment type="caution">
    <text evidence="2">The sequence shown here is derived from an EMBL/GenBank/DDBJ whole genome shotgun (WGS) entry which is preliminary data.</text>
</comment>
<name>A0A5C5YAN5_9BACT</name>
<feature type="chain" id="PRO_5023000963" description="Tetratricopeptide repeat protein" evidence="1">
    <location>
        <begin position="26"/>
        <end position="1010"/>
    </location>
</feature>
<proteinExistence type="predicted"/>
<keyword evidence="3" id="KW-1185">Reference proteome</keyword>
<evidence type="ECO:0000313" key="3">
    <source>
        <dbReference type="Proteomes" id="UP000318478"/>
    </source>
</evidence>
<protein>
    <recommendedName>
        <fullName evidence="4">Tetratricopeptide repeat protein</fullName>
    </recommendedName>
</protein>
<evidence type="ECO:0008006" key="4">
    <source>
        <dbReference type="Google" id="ProtNLM"/>
    </source>
</evidence>
<reference evidence="2 3" key="1">
    <citation type="submission" date="2019-02" db="EMBL/GenBank/DDBJ databases">
        <title>Deep-cultivation of Planctomycetes and their phenomic and genomic characterization uncovers novel biology.</title>
        <authorList>
            <person name="Wiegand S."/>
            <person name="Jogler M."/>
            <person name="Boedeker C."/>
            <person name="Pinto D."/>
            <person name="Vollmers J."/>
            <person name="Rivas-Marin E."/>
            <person name="Kohn T."/>
            <person name="Peeters S.H."/>
            <person name="Heuer A."/>
            <person name="Rast P."/>
            <person name="Oberbeckmann S."/>
            <person name="Bunk B."/>
            <person name="Jeske O."/>
            <person name="Meyerdierks A."/>
            <person name="Storesund J.E."/>
            <person name="Kallscheuer N."/>
            <person name="Luecker S."/>
            <person name="Lage O.M."/>
            <person name="Pohl T."/>
            <person name="Merkel B.J."/>
            <person name="Hornburger P."/>
            <person name="Mueller R.-W."/>
            <person name="Bruemmer F."/>
            <person name="Labrenz M."/>
            <person name="Spormann A.M."/>
            <person name="Op Den Camp H."/>
            <person name="Overmann J."/>
            <person name="Amann R."/>
            <person name="Jetten M.S.M."/>
            <person name="Mascher T."/>
            <person name="Medema M.H."/>
            <person name="Devos D.P."/>
            <person name="Kaster A.-K."/>
            <person name="Ovreas L."/>
            <person name="Rohde M."/>
            <person name="Galperin M.Y."/>
            <person name="Jogler C."/>
        </authorList>
    </citation>
    <scope>NUCLEOTIDE SEQUENCE [LARGE SCALE GENOMIC DNA]</scope>
    <source>
        <strain evidence="2 3">Pla123a</strain>
    </source>
</reference>
<feature type="signal peptide" evidence="1">
    <location>
        <begin position="1"/>
        <end position="25"/>
    </location>
</feature>